<feature type="transmembrane region" description="Helical" evidence="7">
    <location>
        <begin position="256"/>
        <end position="276"/>
    </location>
</feature>
<keyword evidence="10" id="KW-1185">Reference proteome</keyword>
<evidence type="ECO:0000256" key="4">
    <source>
        <dbReference type="ARBA" id="ARBA00022989"/>
    </source>
</evidence>
<evidence type="ECO:0000256" key="3">
    <source>
        <dbReference type="ARBA" id="ARBA00022692"/>
    </source>
</evidence>
<evidence type="ECO:0000256" key="5">
    <source>
        <dbReference type="ARBA" id="ARBA00023136"/>
    </source>
</evidence>
<reference evidence="9 10" key="1">
    <citation type="submission" date="2024-02" db="EMBL/GenBank/DDBJ databases">
        <title>High-quality chromosome-scale genome assembly of Pensacola bahiagrass (Paspalum notatum Flugge var. saurae).</title>
        <authorList>
            <person name="Vega J.M."/>
            <person name="Podio M."/>
            <person name="Orjuela J."/>
            <person name="Siena L.A."/>
            <person name="Pessino S.C."/>
            <person name="Combes M.C."/>
            <person name="Mariac C."/>
            <person name="Albertini E."/>
            <person name="Pupilli F."/>
            <person name="Ortiz J.P.A."/>
            <person name="Leblanc O."/>
        </authorList>
    </citation>
    <scope>NUCLEOTIDE SEQUENCE [LARGE SCALE GENOMIC DNA]</scope>
    <source>
        <strain evidence="9">R1</strain>
        <tissue evidence="9">Leaf</tissue>
    </source>
</reference>
<dbReference type="AlphaFoldDB" id="A0AAQ3TMZ8"/>
<dbReference type="Gene3D" id="1.20.1540.10">
    <property type="entry name" value="Rhomboid-like"/>
    <property type="match status" value="1"/>
</dbReference>
<name>A0AAQ3TMZ8_PASNO</name>
<keyword evidence="5 7" id="KW-0472">Membrane</keyword>
<evidence type="ECO:0000256" key="1">
    <source>
        <dbReference type="ARBA" id="ARBA00004141"/>
    </source>
</evidence>
<evidence type="ECO:0000256" key="6">
    <source>
        <dbReference type="SAM" id="MobiDB-lite"/>
    </source>
</evidence>
<evidence type="ECO:0000313" key="9">
    <source>
        <dbReference type="EMBL" id="WVZ77114.1"/>
    </source>
</evidence>
<dbReference type="Proteomes" id="UP001341281">
    <property type="component" value="Chromosome 05"/>
</dbReference>
<dbReference type="GO" id="GO:0016020">
    <property type="term" value="C:membrane"/>
    <property type="evidence" value="ECO:0007669"/>
    <property type="project" value="UniProtKB-SubCell"/>
</dbReference>
<dbReference type="PANTHER" id="PTHR43731">
    <property type="entry name" value="RHOMBOID PROTEASE"/>
    <property type="match status" value="1"/>
</dbReference>
<evidence type="ECO:0000256" key="2">
    <source>
        <dbReference type="ARBA" id="ARBA00009045"/>
    </source>
</evidence>
<feature type="transmembrane region" description="Helical" evidence="7">
    <location>
        <begin position="365"/>
        <end position="385"/>
    </location>
</feature>
<feature type="region of interest" description="Disordered" evidence="6">
    <location>
        <begin position="1"/>
        <end position="22"/>
    </location>
</feature>
<feature type="transmembrane region" description="Helical" evidence="7">
    <location>
        <begin position="424"/>
        <end position="441"/>
    </location>
</feature>
<feature type="domain" description="Peptidase S54 rhomboid" evidence="8">
    <location>
        <begin position="304"/>
        <end position="442"/>
    </location>
</feature>
<gene>
    <name evidence="9" type="ORF">U9M48_025015</name>
</gene>
<organism evidence="9 10">
    <name type="scientific">Paspalum notatum var. saurae</name>
    <dbReference type="NCBI Taxonomy" id="547442"/>
    <lineage>
        <taxon>Eukaryota</taxon>
        <taxon>Viridiplantae</taxon>
        <taxon>Streptophyta</taxon>
        <taxon>Embryophyta</taxon>
        <taxon>Tracheophyta</taxon>
        <taxon>Spermatophyta</taxon>
        <taxon>Magnoliopsida</taxon>
        <taxon>Liliopsida</taxon>
        <taxon>Poales</taxon>
        <taxon>Poaceae</taxon>
        <taxon>PACMAD clade</taxon>
        <taxon>Panicoideae</taxon>
        <taxon>Andropogonodae</taxon>
        <taxon>Paspaleae</taxon>
        <taxon>Paspalinae</taxon>
        <taxon>Paspalum</taxon>
    </lineage>
</organism>
<feature type="transmembrane region" description="Helical" evidence="7">
    <location>
        <begin position="339"/>
        <end position="359"/>
    </location>
</feature>
<comment type="similarity">
    <text evidence="2">Belongs to the peptidase S54 family.</text>
</comment>
<comment type="subcellular location">
    <subcellularLocation>
        <location evidence="1">Membrane</location>
        <topology evidence="1">Multi-pass membrane protein</topology>
    </subcellularLocation>
</comment>
<feature type="transmembrane region" description="Helical" evidence="7">
    <location>
        <begin position="397"/>
        <end position="418"/>
    </location>
</feature>
<dbReference type="EMBL" id="CP144749">
    <property type="protein sequence ID" value="WVZ77114.1"/>
    <property type="molecule type" value="Genomic_DNA"/>
</dbReference>
<proteinExistence type="inferred from homology"/>
<evidence type="ECO:0000256" key="7">
    <source>
        <dbReference type="SAM" id="Phobius"/>
    </source>
</evidence>
<dbReference type="InterPro" id="IPR050925">
    <property type="entry name" value="Rhomboid_protease_S54"/>
</dbReference>
<evidence type="ECO:0000259" key="8">
    <source>
        <dbReference type="Pfam" id="PF01694"/>
    </source>
</evidence>
<keyword evidence="4 7" id="KW-1133">Transmembrane helix</keyword>
<dbReference type="GO" id="GO:0004252">
    <property type="term" value="F:serine-type endopeptidase activity"/>
    <property type="evidence" value="ECO:0007669"/>
    <property type="project" value="InterPro"/>
</dbReference>
<keyword evidence="3 7" id="KW-0812">Transmembrane</keyword>
<feature type="transmembrane region" description="Helical" evidence="7">
    <location>
        <begin position="309"/>
        <end position="332"/>
    </location>
</feature>
<dbReference type="PANTHER" id="PTHR43731:SF30">
    <property type="entry name" value="RHOMBOID-LIKE PROTEIN 9, CHLOROPLASTIC"/>
    <property type="match status" value="1"/>
</dbReference>
<dbReference type="SUPFAM" id="SSF144091">
    <property type="entry name" value="Rhomboid-like"/>
    <property type="match status" value="1"/>
</dbReference>
<sequence length="497" mass="55628">MRGWSSATTYRPPPERSKNAAELCKPAPSESEVCVEVDANNSATVGWWPPYRHLMSGVVKWKPICYQQREHTRVAAERLSLRSNSPKYHNTRHVGHFGKDDHFICHSLKSALQPKLRQCGIVQVYNKDIDESCSPEFAGEDNEIVSSPYQRKEGNQRQLKALESYFAKLNPTRQLLSLPQKNKHINGPWSSNEADASIADGNANFNKRVDLLQVQFNRGNTGTKSYRNTSIEDYKEYLIFDEKSFLDMHTDDQTSGFCLTNLLAAINIAVLLFEIASPVKNSENEYLTLPLLYGAKINNLILSGEWWRLLTPMCLHSGFLHVALGCWVLLTFGPRVCRAYGQLTFFLIYILGGICGNLTSFIHTPEITVCGTGPVFSLIGAWLVYQSQNKQFIDKDVSESMFWQAVMAAALSFLLSAFGGIDNWAHLGATVSGLLFGYLTCPSIELDNAKNGQKDAVALVRRQTRPCKSAAVFIISVLAFVVLAFAYGTQFHNMDLE</sequence>
<evidence type="ECO:0000313" key="10">
    <source>
        <dbReference type="Proteomes" id="UP001341281"/>
    </source>
</evidence>
<feature type="transmembrane region" description="Helical" evidence="7">
    <location>
        <begin position="470"/>
        <end position="488"/>
    </location>
</feature>
<protein>
    <recommendedName>
        <fullName evidence="8">Peptidase S54 rhomboid domain-containing protein</fullName>
    </recommendedName>
</protein>
<dbReference type="InterPro" id="IPR035952">
    <property type="entry name" value="Rhomboid-like_sf"/>
</dbReference>
<dbReference type="FunFam" id="1.20.1540.10:FF:000017">
    <property type="entry name" value="RHOMBOID-like protein 9, chloroplastic"/>
    <property type="match status" value="1"/>
</dbReference>
<dbReference type="InterPro" id="IPR022764">
    <property type="entry name" value="Peptidase_S54_rhomboid_dom"/>
</dbReference>
<accession>A0AAQ3TMZ8</accession>
<dbReference type="Pfam" id="PF01694">
    <property type="entry name" value="Rhomboid"/>
    <property type="match status" value="1"/>
</dbReference>